<keyword evidence="1" id="KW-1133">Transmembrane helix</keyword>
<reference evidence="2 3" key="1">
    <citation type="submission" date="2024-01" db="EMBL/GenBank/DDBJ databases">
        <title>The genomes of 5 underutilized Papilionoideae crops provide insights into root nodulation and disease resistanc.</title>
        <authorList>
            <person name="Jiang F."/>
        </authorList>
    </citation>
    <scope>NUCLEOTIDE SEQUENCE [LARGE SCALE GENOMIC DNA]</scope>
    <source>
        <strain evidence="2">LVBAO_FW01</strain>
        <tissue evidence="2">Leaves</tissue>
    </source>
</reference>
<name>A0AAN9M8Y9_CANGL</name>
<evidence type="ECO:0000313" key="2">
    <source>
        <dbReference type="EMBL" id="KAK7350041.1"/>
    </source>
</evidence>
<accession>A0AAN9M8Y9</accession>
<organism evidence="2 3">
    <name type="scientific">Canavalia gladiata</name>
    <name type="common">Sword bean</name>
    <name type="synonym">Dolichos gladiatus</name>
    <dbReference type="NCBI Taxonomy" id="3824"/>
    <lineage>
        <taxon>Eukaryota</taxon>
        <taxon>Viridiplantae</taxon>
        <taxon>Streptophyta</taxon>
        <taxon>Embryophyta</taxon>
        <taxon>Tracheophyta</taxon>
        <taxon>Spermatophyta</taxon>
        <taxon>Magnoliopsida</taxon>
        <taxon>eudicotyledons</taxon>
        <taxon>Gunneridae</taxon>
        <taxon>Pentapetalae</taxon>
        <taxon>rosids</taxon>
        <taxon>fabids</taxon>
        <taxon>Fabales</taxon>
        <taxon>Fabaceae</taxon>
        <taxon>Papilionoideae</taxon>
        <taxon>50 kb inversion clade</taxon>
        <taxon>NPAAA clade</taxon>
        <taxon>indigoferoid/millettioid clade</taxon>
        <taxon>Phaseoleae</taxon>
        <taxon>Canavalia</taxon>
    </lineage>
</organism>
<sequence>MDLRGAVWVFLNNGKVWVFCIAGTYWKFMDLRGAAILLHVVRCSTSSLFGIHSLKSVAIRSRPWIFKCMYMHRLHAWRYLERSWVWGFIDLDGCLYQNMKAWHPSLCMKRLLLFWPLAT</sequence>
<protein>
    <submittedName>
        <fullName evidence="2">Uncharacterized protein</fullName>
    </submittedName>
</protein>
<comment type="caution">
    <text evidence="2">The sequence shown here is derived from an EMBL/GenBank/DDBJ whole genome shotgun (WGS) entry which is preliminary data.</text>
</comment>
<dbReference type="Proteomes" id="UP001367508">
    <property type="component" value="Unassembled WGS sequence"/>
</dbReference>
<keyword evidence="3" id="KW-1185">Reference proteome</keyword>
<dbReference type="EMBL" id="JAYMYQ010000002">
    <property type="protein sequence ID" value="KAK7350041.1"/>
    <property type="molecule type" value="Genomic_DNA"/>
</dbReference>
<dbReference type="AlphaFoldDB" id="A0AAN9M8Y9"/>
<evidence type="ECO:0000313" key="3">
    <source>
        <dbReference type="Proteomes" id="UP001367508"/>
    </source>
</evidence>
<evidence type="ECO:0000256" key="1">
    <source>
        <dbReference type="SAM" id="Phobius"/>
    </source>
</evidence>
<keyword evidence="1" id="KW-0472">Membrane</keyword>
<gene>
    <name evidence="2" type="ORF">VNO77_08084</name>
</gene>
<feature type="transmembrane region" description="Helical" evidence="1">
    <location>
        <begin position="6"/>
        <end position="26"/>
    </location>
</feature>
<proteinExistence type="predicted"/>
<keyword evidence="1" id="KW-0812">Transmembrane</keyword>